<keyword evidence="4" id="KW-1133">Transmembrane helix</keyword>
<evidence type="ECO:0000313" key="10">
    <source>
        <dbReference type="WBParaSite" id="Csp11.Scaffold630.g18555.t1"/>
    </source>
</evidence>
<reference evidence="10" key="1">
    <citation type="submission" date="2016-11" db="UniProtKB">
        <authorList>
            <consortium name="WormBaseParasite"/>
        </authorList>
    </citation>
    <scope>IDENTIFICATION</scope>
</reference>
<dbReference type="GO" id="GO:0030322">
    <property type="term" value="P:stabilization of membrane potential"/>
    <property type="evidence" value="ECO:0007669"/>
    <property type="project" value="TreeGrafter"/>
</dbReference>
<keyword evidence="3" id="KW-0812">Transmembrane</keyword>
<dbReference type="Proteomes" id="UP000095282">
    <property type="component" value="Unplaced"/>
</dbReference>
<keyword evidence="9" id="KW-1185">Reference proteome</keyword>
<dbReference type="PANTHER" id="PTHR11003">
    <property type="entry name" value="POTASSIUM CHANNEL, SUBFAMILY K"/>
    <property type="match status" value="1"/>
</dbReference>
<keyword evidence="2" id="KW-0813">Transport</keyword>
<dbReference type="InterPro" id="IPR003280">
    <property type="entry name" value="2pore_dom_K_chnl"/>
</dbReference>
<sequence length="319" mass="36596">MNFNGLKISNFQLKLIYTRQNEFVDDLIRLAAGNETKRYEWETLAERHMHNMSDQLFVAFEKYFLTSNEVKKNAATETWTFSSSIFFAVTVVTTIGYGNPVPVTNIGRIWCILFSLLGIPLTLVTIADLDHHDDWEGVNTICHIIDNIVNVEMETDFFDGKSVLEIGFVTGLPSVYAFENGADEIAMHTIDKTSLELYCRPTLKRNTIPLNKTKVSCGTMEELRKFLGGKKYDIILAPDLLNRSEAEFDVIHEILHEGLSYDGICLFSCRTHYPNVDGSLNAFLQLVKRRREFEPIERWSSPKTDIIQQKVFQLTRSLF</sequence>
<evidence type="ECO:0000256" key="4">
    <source>
        <dbReference type="ARBA" id="ARBA00022989"/>
    </source>
</evidence>
<dbReference type="InterPro" id="IPR013099">
    <property type="entry name" value="K_chnl_dom"/>
</dbReference>
<dbReference type="Pfam" id="PF07885">
    <property type="entry name" value="Ion_trans_2"/>
    <property type="match status" value="1"/>
</dbReference>
<dbReference type="eggNOG" id="KOG1418">
    <property type="taxonomic scope" value="Eukaryota"/>
</dbReference>
<keyword evidence="5" id="KW-0406">Ion transport</keyword>
<protein>
    <submittedName>
        <fullName evidence="10">Ion_trans_2 domain-containing protein</fullName>
    </submittedName>
</protein>
<evidence type="ECO:0000259" key="8">
    <source>
        <dbReference type="Pfam" id="PF07885"/>
    </source>
</evidence>
<evidence type="ECO:0000256" key="3">
    <source>
        <dbReference type="ARBA" id="ARBA00022692"/>
    </source>
</evidence>
<evidence type="ECO:0000256" key="2">
    <source>
        <dbReference type="ARBA" id="ARBA00022448"/>
    </source>
</evidence>
<dbReference type="STRING" id="1561998.A0A1I7URA0"/>
<evidence type="ECO:0000256" key="5">
    <source>
        <dbReference type="ARBA" id="ARBA00023065"/>
    </source>
</evidence>
<dbReference type="GO" id="GO:0022841">
    <property type="term" value="F:potassium ion leak channel activity"/>
    <property type="evidence" value="ECO:0007669"/>
    <property type="project" value="TreeGrafter"/>
</dbReference>
<evidence type="ECO:0000256" key="1">
    <source>
        <dbReference type="ARBA" id="ARBA00004141"/>
    </source>
</evidence>
<dbReference type="Gene3D" id="3.40.50.150">
    <property type="entry name" value="Vaccinia Virus protein VP39"/>
    <property type="match status" value="1"/>
</dbReference>
<dbReference type="GO" id="GO:0005886">
    <property type="term" value="C:plasma membrane"/>
    <property type="evidence" value="ECO:0007669"/>
    <property type="project" value="TreeGrafter"/>
</dbReference>
<dbReference type="SUPFAM" id="SSF81324">
    <property type="entry name" value="Voltage-gated potassium channels"/>
    <property type="match status" value="1"/>
</dbReference>
<dbReference type="eggNOG" id="KOG2920">
    <property type="taxonomic scope" value="Eukaryota"/>
</dbReference>
<proteinExistence type="predicted"/>
<dbReference type="PANTHER" id="PTHR11003:SF333">
    <property type="entry name" value="TWIK FAMILY OF POTASSIUM CHANNELS PROTEIN 7"/>
    <property type="match status" value="1"/>
</dbReference>
<dbReference type="WBParaSite" id="Csp11.Scaffold630.g18555.t1">
    <property type="protein sequence ID" value="Csp11.Scaffold630.g18555.t1"/>
    <property type="gene ID" value="Csp11.Scaffold630.g18555"/>
</dbReference>
<dbReference type="Gene3D" id="1.10.287.70">
    <property type="match status" value="1"/>
</dbReference>
<feature type="domain" description="Potassium channel" evidence="8">
    <location>
        <begin position="67"/>
        <end position="129"/>
    </location>
</feature>
<dbReference type="AlphaFoldDB" id="A0A1I7URA0"/>
<keyword evidence="7" id="KW-0407">Ion channel</keyword>
<dbReference type="GO" id="GO:0015271">
    <property type="term" value="F:outward rectifier potassium channel activity"/>
    <property type="evidence" value="ECO:0007669"/>
    <property type="project" value="TreeGrafter"/>
</dbReference>
<organism evidence="9 10">
    <name type="scientific">Caenorhabditis tropicalis</name>
    <dbReference type="NCBI Taxonomy" id="1561998"/>
    <lineage>
        <taxon>Eukaryota</taxon>
        <taxon>Metazoa</taxon>
        <taxon>Ecdysozoa</taxon>
        <taxon>Nematoda</taxon>
        <taxon>Chromadorea</taxon>
        <taxon>Rhabditida</taxon>
        <taxon>Rhabditina</taxon>
        <taxon>Rhabditomorpha</taxon>
        <taxon>Rhabditoidea</taxon>
        <taxon>Rhabditidae</taxon>
        <taxon>Peloderinae</taxon>
        <taxon>Caenorhabditis</taxon>
    </lineage>
</organism>
<evidence type="ECO:0000256" key="6">
    <source>
        <dbReference type="ARBA" id="ARBA00023136"/>
    </source>
</evidence>
<evidence type="ECO:0000256" key="7">
    <source>
        <dbReference type="ARBA" id="ARBA00023303"/>
    </source>
</evidence>
<dbReference type="InterPro" id="IPR029063">
    <property type="entry name" value="SAM-dependent_MTases_sf"/>
</dbReference>
<comment type="subcellular location">
    <subcellularLocation>
        <location evidence="1">Membrane</location>
        <topology evidence="1">Multi-pass membrane protein</topology>
    </subcellularLocation>
</comment>
<dbReference type="SUPFAM" id="SSF53335">
    <property type="entry name" value="S-adenosyl-L-methionine-dependent methyltransferases"/>
    <property type="match status" value="1"/>
</dbReference>
<evidence type="ECO:0000313" key="9">
    <source>
        <dbReference type="Proteomes" id="UP000095282"/>
    </source>
</evidence>
<name>A0A1I7URA0_9PELO</name>
<accession>A0A1I7URA0</accession>
<keyword evidence="6" id="KW-0472">Membrane</keyword>